<keyword evidence="3" id="KW-0408">Iron</keyword>
<evidence type="ECO:0000313" key="6">
    <source>
        <dbReference type="EMBL" id="KAF0975688.1"/>
    </source>
</evidence>
<keyword evidence="5" id="KW-0472">Membrane</keyword>
<dbReference type="VEuPathDB" id="AmoebaDB:NF0056330"/>
<protein>
    <recommendedName>
        <fullName evidence="8">Cytochrome P450</fullName>
    </recommendedName>
</protein>
<dbReference type="OrthoDB" id="1470350at2759"/>
<dbReference type="GO" id="GO:0016705">
    <property type="term" value="F:oxidoreductase activity, acting on paired donors, with incorporation or reduction of molecular oxygen"/>
    <property type="evidence" value="ECO:0007669"/>
    <property type="project" value="InterPro"/>
</dbReference>
<comment type="cofactor">
    <cofactor evidence="1 3">
        <name>heme</name>
        <dbReference type="ChEBI" id="CHEBI:30413"/>
    </cofactor>
</comment>
<proteinExistence type="inferred from homology"/>
<accession>A0A6A5BNF9</accession>
<reference evidence="6 7" key="1">
    <citation type="journal article" date="2019" name="Sci. Rep.">
        <title>Nanopore sequencing improves the draft genome of the human pathogenic amoeba Naegleria fowleri.</title>
        <authorList>
            <person name="Liechti N."/>
            <person name="Schurch N."/>
            <person name="Bruggmann R."/>
            <person name="Wittwer M."/>
        </authorList>
    </citation>
    <scope>NUCLEOTIDE SEQUENCE [LARGE SCALE GENOMIC DNA]</scope>
    <source>
        <strain evidence="6 7">ATCC 30894</strain>
    </source>
</reference>
<keyword evidence="3" id="KW-0479">Metal-binding</keyword>
<dbReference type="SUPFAM" id="SSF48264">
    <property type="entry name" value="Cytochrome P450"/>
    <property type="match status" value="1"/>
</dbReference>
<dbReference type="PANTHER" id="PTHR24305:SF166">
    <property type="entry name" value="CYTOCHROME P450 12A4, MITOCHONDRIAL-RELATED"/>
    <property type="match status" value="1"/>
</dbReference>
<evidence type="ECO:0000256" key="5">
    <source>
        <dbReference type="SAM" id="Phobius"/>
    </source>
</evidence>
<comment type="similarity">
    <text evidence="2">Belongs to the cytochrome P450 family.</text>
</comment>
<evidence type="ECO:0008006" key="8">
    <source>
        <dbReference type="Google" id="ProtNLM"/>
    </source>
</evidence>
<dbReference type="InterPro" id="IPR002401">
    <property type="entry name" value="Cyt_P450_E_grp-I"/>
</dbReference>
<feature type="binding site" description="axial binding residue" evidence="3">
    <location>
        <position position="594"/>
    </location>
    <ligand>
        <name>heme</name>
        <dbReference type="ChEBI" id="CHEBI:30413"/>
    </ligand>
    <ligandPart>
        <name>Fe</name>
        <dbReference type="ChEBI" id="CHEBI:18248"/>
    </ligandPart>
</feature>
<feature type="compositionally biased region" description="Basic and acidic residues" evidence="4">
    <location>
        <begin position="528"/>
        <end position="537"/>
    </location>
</feature>
<dbReference type="GeneID" id="68112233"/>
<name>A0A6A5BNF9_NAEFO</name>
<dbReference type="VEuPathDB" id="AmoebaDB:NfTy_051040"/>
<sequence length="732" mass="83325">MWSLLSIIAYICFLPILCLFLIKFYEGVCVATVRDTKTRKAIRHSLTIWQSLKLLLFNHDQPLPEKLFQIAKTFHFEPFIFYMKGFIPTVVFSDNHAAKTILIEKWKSFEKNTQLLNPMQKSFIGNALVFMNGEEWHANRSVLNPSFQHVEKYWADMCECIVKCVSNIEMYGTQLSYEPQAEKSYKIKIKDMLTRLALDVIGLSALDCEFKYLEPVDMNRVEKYEKSLEGLSLSVQTYNAKLAEAMNTLNSFIYSLIEEKREKFIPSSKTDQQLGTSNVAATTTSTTITLTSEEIIGTPHREKSAIETLLLKYYEFERTSSETPSKQQVMNQISFRNLRDDVLLLYIAGHATTAEALSFLLFHLAQYPHVQERLVDELKKSFLGEKFSKNSHLAHESCHVLIRSVDDIHRMNEELSYLDAVVNESLRVVSPLGMLNRLSCENQVVEGLKIPKDYSVSLLIKAIHCNPQIWGEDCEKFDPERWIRMKQQQHVSSHVFSTVKGAAGTSPSTSPVNVELPQTSEIFNMGEDIPHLPKSSKEAVTTSVPSQKEDDEKIKMKRESASSEASTSEQLLKTSSPHSMICSFLPFGAGARVCLGQKFSLQEQKLFLIHLLSKYKVSFVSESIMKKKKEVSFEAQASASQSTTPAQPMTKMNLLGTAPIFSLSDDTKLLFTERHIEMYLEYHLYEEDFDKKHITEGMSVGDTGVGLNADEEIPSTSREHHPLDIIHQVDTY</sequence>
<dbReference type="AlphaFoldDB" id="A0A6A5BNF9"/>
<keyword evidence="5" id="KW-0812">Transmembrane</keyword>
<gene>
    <name evidence="6" type="ORF">FDP41_005015</name>
</gene>
<dbReference type="PANTHER" id="PTHR24305">
    <property type="entry name" value="CYTOCHROME P450"/>
    <property type="match status" value="1"/>
</dbReference>
<dbReference type="InterPro" id="IPR050121">
    <property type="entry name" value="Cytochrome_P450_monoxygenase"/>
</dbReference>
<keyword evidence="7" id="KW-1185">Reference proteome</keyword>
<dbReference type="EMBL" id="VFQX01000043">
    <property type="protein sequence ID" value="KAF0975688.1"/>
    <property type="molecule type" value="Genomic_DNA"/>
</dbReference>
<dbReference type="GO" id="GO:0020037">
    <property type="term" value="F:heme binding"/>
    <property type="evidence" value="ECO:0007669"/>
    <property type="project" value="InterPro"/>
</dbReference>
<dbReference type="VEuPathDB" id="AmoebaDB:FDP41_005015"/>
<keyword evidence="5" id="KW-1133">Transmembrane helix</keyword>
<evidence type="ECO:0000256" key="1">
    <source>
        <dbReference type="ARBA" id="ARBA00001971"/>
    </source>
</evidence>
<dbReference type="RefSeq" id="XP_044560401.1">
    <property type="nucleotide sequence ID" value="XM_044708494.1"/>
</dbReference>
<evidence type="ECO:0000256" key="2">
    <source>
        <dbReference type="ARBA" id="ARBA00010617"/>
    </source>
</evidence>
<dbReference type="PRINTS" id="PR00463">
    <property type="entry name" value="EP450I"/>
</dbReference>
<dbReference type="GO" id="GO:0004497">
    <property type="term" value="F:monooxygenase activity"/>
    <property type="evidence" value="ECO:0007669"/>
    <property type="project" value="InterPro"/>
</dbReference>
<organism evidence="6 7">
    <name type="scientific">Naegleria fowleri</name>
    <name type="common">Brain eating amoeba</name>
    <dbReference type="NCBI Taxonomy" id="5763"/>
    <lineage>
        <taxon>Eukaryota</taxon>
        <taxon>Discoba</taxon>
        <taxon>Heterolobosea</taxon>
        <taxon>Tetramitia</taxon>
        <taxon>Eutetramitia</taxon>
        <taxon>Vahlkampfiidae</taxon>
        <taxon>Naegleria</taxon>
    </lineage>
</organism>
<dbReference type="VEuPathDB" id="AmoebaDB:NF0056320"/>
<feature type="region of interest" description="Disordered" evidence="4">
    <location>
        <begin position="527"/>
        <end position="572"/>
    </location>
</feature>
<feature type="transmembrane region" description="Helical" evidence="5">
    <location>
        <begin position="7"/>
        <end position="25"/>
    </location>
</feature>
<dbReference type="Proteomes" id="UP000444721">
    <property type="component" value="Unassembled WGS sequence"/>
</dbReference>
<dbReference type="InterPro" id="IPR001128">
    <property type="entry name" value="Cyt_P450"/>
</dbReference>
<evidence type="ECO:0000313" key="7">
    <source>
        <dbReference type="Proteomes" id="UP000444721"/>
    </source>
</evidence>
<comment type="caution">
    <text evidence="6">The sequence shown here is derived from an EMBL/GenBank/DDBJ whole genome shotgun (WGS) entry which is preliminary data.</text>
</comment>
<evidence type="ECO:0000256" key="4">
    <source>
        <dbReference type="SAM" id="MobiDB-lite"/>
    </source>
</evidence>
<dbReference type="InterPro" id="IPR036396">
    <property type="entry name" value="Cyt_P450_sf"/>
</dbReference>
<dbReference type="Gene3D" id="1.10.630.10">
    <property type="entry name" value="Cytochrome P450"/>
    <property type="match status" value="1"/>
</dbReference>
<dbReference type="PRINTS" id="PR00385">
    <property type="entry name" value="P450"/>
</dbReference>
<feature type="compositionally biased region" description="Basic and acidic residues" evidence="4">
    <location>
        <begin position="547"/>
        <end position="561"/>
    </location>
</feature>
<dbReference type="PROSITE" id="PS00086">
    <property type="entry name" value="CYTOCHROME_P450"/>
    <property type="match status" value="1"/>
</dbReference>
<dbReference type="InterPro" id="IPR017972">
    <property type="entry name" value="Cyt_P450_CS"/>
</dbReference>
<dbReference type="Pfam" id="PF00067">
    <property type="entry name" value="p450"/>
    <property type="match status" value="2"/>
</dbReference>
<evidence type="ECO:0000256" key="3">
    <source>
        <dbReference type="PIRSR" id="PIRSR602401-1"/>
    </source>
</evidence>
<keyword evidence="3" id="KW-0349">Heme</keyword>
<dbReference type="GO" id="GO:0005506">
    <property type="term" value="F:iron ion binding"/>
    <property type="evidence" value="ECO:0007669"/>
    <property type="project" value="InterPro"/>
</dbReference>